<reference evidence="1" key="1">
    <citation type="submission" date="2020-10" db="EMBL/GenBank/DDBJ databases">
        <title>Ca. Dormibacterota MAGs.</title>
        <authorList>
            <person name="Montgomery K."/>
        </authorList>
    </citation>
    <scope>NUCLEOTIDE SEQUENCE [LARGE SCALE GENOMIC DNA]</scope>
    <source>
        <strain evidence="1">SC8812_S17_10</strain>
    </source>
</reference>
<protein>
    <submittedName>
        <fullName evidence="1">Uncharacterized protein</fullName>
    </submittedName>
</protein>
<dbReference type="Proteomes" id="UP000612893">
    <property type="component" value="Unassembled WGS sequence"/>
</dbReference>
<evidence type="ECO:0000313" key="2">
    <source>
        <dbReference type="Proteomes" id="UP000612893"/>
    </source>
</evidence>
<organism evidence="1 2">
    <name type="scientific">Candidatus Nephthysia bennettiae</name>
    <dbReference type="NCBI Taxonomy" id="3127016"/>
    <lineage>
        <taxon>Bacteria</taxon>
        <taxon>Bacillati</taxon>
        <taxon>Candidatus Dormiibacterota</taxon>
        <taxon>Candidatus Dormibacteria</taxon>
        <taxon>Candidatus Dormibacterales</taxon>
        <taxon>Candidatus Dormibacteraceae</taxon>
        <taxon>Candidatus Nephthysia</taxon>
    </lineage>
</organism>
<name>A0A934N1K8_9BACT</name>
<dbReference type="EMBL" id="JAEKNR010000039">
    <property type="protein sequence ID" value="MBJ7597125.1"/>
    <property type="molecule type" value="Genomic_DNA"/>
</dbReference>
<accession>A0A934N1K8</accession>
<comment type="caution">
    <text evidence="1">The sequence shown here is derived from an EMBL/GenBank/DDBJ whole genome shotgun (WGS) entry which is preliminary data.</text>
</comment>
<evidence type="ECO:0000313" key="1">
    <source>
        <dbReference type="EMBL" id="MBJ7597125.1"/>
    </source>
</evidence>
<keyword evidence="2" id="KW-1185">Reference proteome</keyword>
<dbReference type="AlphaFoldDB" id="A0A934N1K8"/>
<dbReference type="RefSeq" id="WP_338199115.1">
    <property type="nucleotide sequence ID" value="NZ_JAEKNR010000039.1"/>
</dbReference>
<proteinExistence type="predicted"/>
<gene>
    <name evidence="1" type="ORF">JF922_03435</name>
</gene>
<sequence length="59" mass="6734">MIARDPLRLAAARLAAEYVSRAATWAHDVDEELVVDLERVHQRIVDDIQDILAHRDEAN</sequence>